<evidence type="ECO:0000256" key="1">
    <source>
        <dbReference type="SAM" id="Phobius"/>
    </source>
</evidence>
<dbReference type="Proteomes" id="UP000682733">
    <property type="component" value="Unassembled WGS sequence"/>
</dbReference>
<dbReference type="InterPro" id="IPR036188">
    <property type="entry name" value="FAD/NAD-bd_sf"/>
</dbReference>
<evidence type="ECO:0000313" key="2">
    <source>
        <dbReference type="EMBL" id="CAF1014065.1"/>
    </source>
</evidence>
<accession>A0A8S2J1Y6</accession>
<comment type="caution">
    <text evidence="3">The sequence shown here is derived from an EMBL/GenBank/DDBJ whole genome shotgun (WGS) entry which is preliminary data.</text>
</comment>
<organism evidence="3 4">
    <name type="scientific">Didymodactylos carnosus</name>
    <dbReference type="NCBI Taxonomy" id="1234261"/>
    <lineage>
        <taxon>Eukaryota</taxon>
        <taxon>Metazoa</taxon>
        <taxon>Spiralia</taxon>
        <taxon>Gnathifera</taxon>
        <taxon>Rotifera</taxon>
        <taxon>Eurotatoria</taxon>
        <taxon>Bdelloidea</taxon>
        <taxon>Philodinida</taxon>
        <taxon>Philodinidae</taxon>
        <taxon>Didymodactylos</taxon>
    </lineage>
</organism>
<feature type="transmembrane region" description="Helical" evidence="1">
    <location>
        <begin position="37"/>
        <end position="57"/>
    </location>
</feature>
<gene>
    <name evidence="2" type="ORF">OVA965_LOCUS15190</name>
    <name evidence="3" type="ORF">TMI583_LOCUS15196</name>
</gene>
<evidence type="ECO:0000313" key="3">
    <source>
        <dbReference type="EMBL" id="CAF3783035.1"/>
    </source>
</evidence>
<reference evidence="3" key="1">
    <citation type="submission" date="2021-02" db="EMBL/GenBank/DDBJ databases">
        <authorList>
            <person name="Nowell W R."/>
        </authorList>
    </citation>
    <scope>NUCLEOTIDE SEQUENCE</scope>
</reference>
<dbReference type="EMBL" id="CAJNOK010006773">
    <property type="protein sequence ID" value="CAF1014065.1"/>
    <property type="molecule type" value="Genomic_DNA"/>
</dbReference>
<keyword evidence="1" id="KW-1133">Transmembrane helix</keyword>
<evidence type="ECO:0000313" key="4">
    <source>
        <dbReference type="Proteomes" id="UP000682733"/>
    </source>
</evidence>
<protein>
    <submittedName>
        <fullName evidence="3">Uncharacterized protein</fullName>
    </submittedName>
</protein>
<sequence length="560" mass="65041">MFWLVLSVVFGIISYLVYKIIVKFVKSDVNEKKYDHAIIIGGSIGGLISAAYLSKYFKRITIFESDDVLNDQLMKATSDEILDYRCRLESASSLGRRGVKQIYQLHVLGGEGIKIIFECFPYLKDKLLNEYGARIISLNNEYRMTICGNLLNEHLTKEMNWIGVDRFTLETLMRRELCTKCPSQVEWKSRTRVTKLLVDESKNVVNGVKYRYREKEIDQSKQSVDSRFELYGDFIIDCTGRRSKSVRWLQESLHLVIPMEKINFGIGYVTFIGERFNTGNPLLDSKHVLGNVAYAPHYNKALIMTPIRKIQTMDTNSLGTLSTIVVYGLNSEYPPNDTYENLLEWVKEYLDPDYYLILKSTKVLSPLVPFRHAFDNRKYVESCGKQWPKNYILLGDSMCTFNPQYGQGITHACRHARELSNIFQEDKYKLKDISYIYNRRASSITEECWIMSTTNDRLTPALKIIKKDKYGKIQVHQRGGDARSSRNYAQPKTPIMLQFLQWYNYWFLKCASKSGELTTDFLCVVNQEKSPSTLMKPKTLVRVIHMVVTNYFNSRRTIQD</sequence>
<keyword evidence="1" id="KW-0472">Membrane</keyword>
<dbReference type="Proteomes" id="UP000677228">
    <property type="component" value="Unassembled WGS sequence"/>
</dbReference>
<dbReference type="AlphaFoldDB" id="A0A8S2J1Y6"/>
<dbReference type="EMBL" id="CAJOBA010006782">
    <property type="protein sequence ID" value="CAF3783035.1"/>
    <property type="molecule type" value="Genomic_DNA"/>
</dbReference>
<name>A0A8S2J1Y6_9BILA</name>
<proteinExistence type="predicted"/>
<feature type="transmembrane region" description="Helical" evidence="1">
    <location>
        <begin position="6"/>
        <end position="25"/>
    </location>
</feature>
<keyword evidence="1" id="KW-0812">Transmembrane</keyword>
<dbReference type="SUPFAM" id="SSF51905">
    <property type="entry name" value="FAD/NAD(P)-binding domain"/>
    <property type="match status" value="1"/>
</dbReference>
<dbReference type="Gene3D" id="3.50.50.60">
    <property type="entry name" value="FAD/NAD(P)-binding domain"/>
    <property type="match status" value="2"/>
</dbReference>